<dbReference type="PANTHER" id="PTHR11089">
    <property type="entry name" value="GTP-BINDING PROTEIN-RELATED"/>
    <property type="match status" value="1"/>
</dbReference>
<dbReference type="FunFam" id="3.40.50.300:FF:000571">
    <property type="entry name" value="Guanine nucleotide-binding protein-like NSN1"/>
    <property type="match status" value="1"/>
</dbReference>
<dbReference type="CTD" id="42060"/>
<dbReference type="EMBL" id="APCN01005399">
    <property type="status" value="NOT_ANNOTATED_CDS"/>
    <property type="molecule type" value="Genomic_DNA"/>
</dbReference>
<dbReference type="InterPro" id="IPR027417">
    <property type="entry name" value="P-loop_NTPase"/>
</dbReference>
<feature type="region of interest" description="Disordered" evidence="8">
    <location>
        <begin position="74"/>
        <end position="98"/>
    </location>
</feature>
<dbReference type="FunFam" id="1.10.1580.10:FF:000002">
    <property type="entry name" value="Guanine nucleotide-binding protein-like 3 (nucleolar)-like"/>
    <property type="match status" value="1"/>
</dbReference>
<comment type="function">
    <text evidence="6">May play a role in regulating cellular proliferation.</text>
</comment>
<dbReference type="InterPro" id="IPR006073">
    <property type="entry name" value="GTP-bd"/>
</dbReference>
<dbReference type="InterPro" id="IPR023179">
    <property type="entry name" value="GTP-bd_ortho_bundle_sf"/>
</dbReference>
<dbReference type="GO" id="GO:0051239">
    <property type="term" value="P:regulation of multicellular organismal process"/>
    <property type="evidence" value="ECO:0007669"/>
    <property type="project" value="UniProtKB-ARBA"/>
</dbReference>
<dbReference type="RefSeq" id="XP_040154174.1">
    <property type="nucleotide sequence ID" value="XM_040298240.1"/>
</dbReference>
<dbReference type="PROSITE" id="PS51721">
    <property type="entry name" value="G_CP"/>
    <property type="match status" value="1"/>
</dbReference>
<dbReference type="SUPFAM" id="SSF52540">
    <property type="entry name" value="P-loop containing nucleoside triphosphate hydrolases"/>
    <property type="match status" value="1"/>
</dbReference>
<feature type="compositionally biased region" description="Basic and acidic residues" evidence="8">
    <location>
        <begin position="74"/>
        <end position="95"/>
    </location>
</feature>
<dbReference type="PRINTS" id="PR00326">
    <property type="entry name" value="GTP1OBG"/>
</dbReference>
<proteinExistence type="predicted"/>
<dbReference type="InterPro" id="IPR050755">
    <property type="entry name" value="TRAFAC_YlqF/YawG_RiboMat"/>
</dbReference>
<dbReference type="CDD" id="cd04178">
    <property type="entry name" value="Nucleostemin_like"/>
    <property type="match status" value="1"/>
</dbReference>
<sequence length="595" mass="67875">MALKAMKCRKSKRQKASLRYKVIKKIAENKRKKAKEAKKLPKLKSKKQKLIQVPNICPFKKEVLEEVEEFKQKQEELRQKERERQKAQRQEELRSKTLQSMVADAEKRQDQFSPEAAEEDEYANVMNGGKENSLKAYFKEFKKVVDAADVVLEVVDARDPLGTRCAEVAKIVREAPGQKRLVLILNKADLVPRDNLERWMKYLRRSGPVIPFKATTQSQKSNIGHKKFKAAKTFECSPCIGADLLKELLANYCRNDNIRTSIRVGVVGLPNVGKSSLVNSLKRKRACMVGARPGVTRQMQEVQIDSHVKLLDSPGIVFQRPKDQDHNKYFALKNAQRVTEIQDPFPLANDILKRGTMMYFCKLYDISEFHSTDEFLAKKAVRMGALAKKGVPDVKKAARCLIEDWNNGKIKYCTQPPEDNADEVHLDAQLVSPSDDVPGLDLDQQLDALVQQLGSQYEASFDVKDAEGMKVAIKKEDILTMEVDTGGPVHMRLAKSDQLSQLTTEGTIIERDDAMDGKTGDGRSRKRKVNDYAEEEKRFRKDPMFLLEGNQTANRNLKQEMKKRKKLQNKQASSPDEVKEEKEAYDFDDDYGMED</sequence>
<dbReference type="KEGG" id="aara:120895151"/>
<dbReference type="Gene3D" id="3.40.50.300">
    <property type="entry name" value="P-loop containing nucleotide triphosphate hydrolases"/>
    <property type="match status" value="1"/>
</dbReference>
<keyword evidence="2" id="KW-0547">Nucleotide-binding</keyword>
<evidence type="ECO:0000256" key="1">
    <source>
        <dbReference type="ARBA" id="ARBA00004604"/>
    </source>
</evidence>
<feature type="compositionally biased region" description="Basic and acidic residues" evidence="8">
    <location>
        <begin position="512"/>
        <end position="543"/>
    </location>
</feature>
<evidence type="ECO:0000256" key="7">
    <source>
        <dbReference type="ARBA" id="ARBA00069022"/>
    </source>
</evidence>
<dbReference type="InterPro" id="IPR014813">
    <property type="entry name" value="Gnl3_N_dom"/>
</dbReference>
<feature type="region of interest" description="Disordered" evidence="8">
    <location>
        <begin position="512"/>
        <end position="595"/>
    </location>
</feature>
<dbReference type="GO" id="GO:0005730">
    <property type="term" value="C:nucleolus"/>
    <property type="evidence" value="ECO:0007669"/>
    <property type="project" value="UniProtKB-SubCell"/>
</dbReference>
<evidence type="ECO:0000256" key="3">
    <source>
        <dbReference type="ARBA" id="ARBA00023054"/>
    </source>
</evidence>
<dbReference type="GeneID" id="120895151"/>
<evidence type="ECO:0000256" key="5">
    <source>
        <dbReference type="ARBA" id="ARBA00023242"/>
    </source>
</evidence>
<comment type="subcellular location">
    <subcellularLocation>
        <location evidence="1">Nucleus</location>
        <location evidence="1">Nucleolus</location>
    </subcellularLocation>
</comment>
<dbReference type="Proteomes" id="UP000075840">
    <property type="component" value="Unassembled WGS sequence"/>
</dbReference>
<dbReference type="PANTHER" id="PTHR11089:SF30">
    <property type="entry name" value="GUANINE NUCLEOTIDE-BINDING PROTEIN-LIKE 3 HOMOLOG"/>
    <property type="match status" value="1"/>
</dbReference>
<dbReference type="GO" id="GO:0050793">
    <property type="term" value="P:regulation of developmental process"/>
    <property type="evidence" value="ECO:0007669"/>
    <property type="project" value="UniProtKB-ARBA"/>
</dbReference>
<evidence type="ECO:0000256" key="6">
    <source>
        <dbReference type="ARBA" id="ARBA00059892"/>
    </source>
</evidence>
<accession>A0A182HYQ8</accession>
<evidence type="ECO:0000313" key="10">
    <source>
        <dbReference type="EnsemblMetazoa" id="AARA006436-PA"/>
    </source>
</evidence>
<dbReference type="AlphaFoldDB" id="A0A182HYQ8"/>
<feature type="compositionally biased region" description="Basic and acidic residues" evidence="8">
    <location>
        <begin position="576"/>
        <end position="585"/>
    </location>
</feature>
<protein>
    <recommendedName>
        <fullName evidence="7">Guanine nucleotide-binding protein-like 3 homolog</fullName>
    </recommendedName>
</protein>
<dbReference type="VEuPathDB" id="VectorBase:AARA21_005171"/>
<dbReference type="GO" id="GO:0005525">
    <property type="term" value="F:GTP binding"/>
    <property type="evidence" value="ECO:0007669"/>
    <property type="project" value="UniProtKB-KW"/>
</dbReference>
<keyword evidence="5" id="KW-0539">Nucleus</keyword>
<dbReference type="Pfam" id="PF08701">
    <property type="entry name" value="GN3L_Grn1"/>
    <property type="match status" value="1"/>
</dbReference>
<dbReference type="EnsemblMetazoa" id="AARA006436-RA">
    <property type="protein sequence ID" value="AARA006436-PA"/>
    <property type="gene ID" value="AARA006436"/>
</dbReference>
<evidence type="ECO:0000256" key="8">
    <source>
        <dbReference type="SAM" id="MobiDB-lite"/>
    </source>
</evidence>
<reference evidence="10" key="1">
    <citation type="submission" date="2022-08" db="UniProtKB">
        <authorList>
            <consortium name="EnsemblMetazoa"/>
        </authorList>
    </citation>
    <scope>IDENTIFICATION</scope>
    <source>
        <strain evidence="10">Dongola</strain>
    </source>
</reference>
<evidence type="ECO:0000256" key="4">
    <source>
        <dbReference type="ARBA" id="ARBA00023134"/>
    </source>
</evidence>
<evidence type="ECO:0000256" key="2">
    <source>
        <dbReference type="ARBA" id="ARBA00022741"/>
    </source>
</evidence>
<dbReference type="Pfam" id="PF01926">
    <property type="entry name" value="MMR_HSR1"/>
    <property type="match status" value="1"/>
</dbReference>
<keyword evidence="4" id="KW-0342">GTP-binding</keyword>
<feature type="compositionally biased region" description="Acidic residues" evidence="8">
    <location>
        <begin position="586"/>
        <end position="595"/>
    </location>
</feature>
<evidence type="ECO:0000313" key="11">
    <source>
        <dbReference type="Proteomes" id="UP000075840"/>
    </source>
</evidence>
<evidence type="ECO:0000259" key="9">
    <source>
        <dbReference type="PROSITE" id="PS51721"/>
    </source>
</evidence>
<feature type="domain" description="CP-type G" evidence="9">
    <location>
        <begin position="138"/>
        <end position="319"/>
    </location>
</feature>
<dbReference type="InterPro" id="IPR030378">
    <property type="entry name" value="G_CP_dom"/>
</dbReference>
<keyword evidence="3" id="KW-0175">Coiled coil</keyword>
<name>A0A182HYQ8_ANOAR</name>
<dbReference type="VEuPathDB" id="VectorBase:AARA006436"/>
<organism evidence="10 11">
    <name type="scientific">Anopheles arabiensis</name>
    <name type="common">Mosquito</name>
    <dbReference type="NCBI Taxonomy" id="7173"/>
    <lineage>
        <taxon>Eukaryota</taxon>
        <taxon>Metazoa</taxon>
        <taxon>Ecdysozoa</taxon>
        <taxon>Arthropoda</taxon>
        <taxon>Hexapoda</taxon>
        <taxon>Insecta</taxon>
        <taxon>Pterygota</taxon>
        <taxon>Neoptera</taxon>
        <taxon>Endopterygota</taxon>
        <taxon>Diptera</taxon>
        <taxon>Nematocera</taxon>
        <taxon>Culicoidea</taxon>
        <taxon>Culicidae</taxon>
        <taxon>Anophelinae</taxon>
        <taxon>Anopheles</taxon>
    </lineage>
</organism>
<keyword evidence="11" id="KW-1185">Reference proteome</keyword>
<dbReference type="Gene3D" id="1.10.1580.10">
    <property type="match status" value="1"/>
</dbReference>